<dbReference type="EMBL" id="BMFP01000003">
    <property type="protein sequence ID" value="GGG13893.1"/>
    <property type="molecule type" value="Genomic_DNA"/>
</dbReference>
<name>A0ABQ1W3X3_9BACT</name>
<evidence type="ECO:0000313" key="2">
    <source>
        <dbReference type="Proteomes" id="UP000634043"/>
    </source>
</evidence>
<accession>A0ABQ1W3X3</accession>
<sequence>MNEEELLQALSQPLGKRQIQELAAKTNSGKLSVQQLLAFCSSKQDRSVAFRAAWVLECVAYSFPKQFLPYLPVFTDTLPAQHNQSCQRHFSKILMCCANPEDNPLYKAAWRALPNREPVVETMFEWLINPRTPVAVKVNCLDVLVYLQPEFPWVKDELLAQIEFLMKDGSPAMLSRGKRILKRFFPGKGR</sequence>
<comment type="caution">
    <text evidence="1">The sequence shown here is derived from an EMBL/GenBank/DDBJ whole genome shotgun (WGS) entry which is preliminary data.</text>
</comment>
<keyword evidence="2" id="KW-1185">Reference proteome</keyword>
<evidence type="ECO:0000313" key="1">
    <source>
        <dbReference type="EMBL" id="GGG13893.1"/>
    </source>
</evidence>
<reference evidence="2" key="1">
    <citation type="journal article" date="2019" name="Int. J. Syst. Evol. Microbiol.">
        <title>The Global Catalogue of Microorganisms (GCM) 10K type strain sequencing project: providing services to taxonomists for standard genome sequencing and annotation.</title>
        <authorList>
            <consortium name="The Broad Institute Genomics Platform"/>
            <consortium name="The Broad Institute Genome Sequencing Center for Infectious Disease"/>
            <person name="Wu L."/>
            <person name="Ma J."/>
        </authorList>
    </citation>
    <scope>NUCLEOTIDE SEQUENCE [LARGE SCALE GENOMIC DNA]</scope>
    <source>
        <strain evidence="2">CGMCC 1.12749</strain>
    </source>
</reference>
<dbReference type="RefSeq" id="WP_188501197.1">
    <property type="nucleotide sequence ID" value="NZ_BMFP01000003.1"/>
</dbReference>
<gene>
    <name evidence="1" type="ORF">GCM10011323_17880</name>
</gene>
<protein>
    <recommendedName>
        <fullName evidence="3">HEAT repeat domain-containing protein</fullName>
    </recommendedName>
</protein>
<dbReference type="SUPFAM" id="SSF48371">
    <property type="entry name" value="ARM repeat"/>
    <property type="match status" value="1"/>
</dbReference>
<dbReference type="Proteomes" id="UP000634043">
    <property type="component" value="Unassembled WGS sequence"/>
</dbReference>
<proteinExistence type="predicted"/>
<organism evidence="1 2">
    <name type="scientific">Pontibacter amylolyticus</name>
    <dbReference type="NCBI Taxonomy" id="1424080"/>
    <lineage>
        <taxon>Bacteria</taxon>
        <taxon>Pseudomonadati</taxon>
        <taxon>Bacteroidota</taxon>
        <taxon>Cytophagia</taxon>
        <taxon>Cytophagales</taxon>
        <taxon>Hymenobacteraceae</taxon>
        <taxon>Pontibacter</taxon>
    </lineage>
</organism>
<evidence type="ECO:0008006" key="3">
    <source>
        <dbReference type="Google" id="ProtNLM"/>
    </source>
</evidence>
<dbReference type="InterPro" id="IPR016024">
    <property type="entry name" value="ARM-type_fold"/>
</dbReference>